<feature type="region of interest" description="Disordered" evidence="4">
    <location>
        <begin position="447"/>
        <end position="481"/>
    </location>
</feature>
<feature type="region of interest" description="Disordered" evidence="4">
    <location>
        <begin position="1"/>
        <end position="37"/>
    </location>
</feature>
<comment type="caution">
    <text evidence="6">The sequence shown here is derived from an EMBL/GenBank/DDBJ whole genome shotgun (WGS) entry which is preliminary data.</text>
</comment>
<evidence type="ECO:0000256" key="3">
    <source>
        <dbReference type="ARBA" id="ARBA00023212"/>
    </source>
</evidence>
<feature type="compositionally biased region" description="Polar residues" evidence="4">
    <location>
        <begin position="1191"/>
        <end position="1206"/>
    </location>
</feature>
<protein>
    <recommendedName>
        <fullName evidence="5">GAR domain-containing protein</fullName>
    </recommendedName>
</protein>
<feature type="compositionally biased region" description="Basic and acidic residues" evidence="4">
    <location>
        <begin position="699"/>
        <end position="708"/>
    </location>
</feature>
<organism evidence="6 7">
    <name type="scientific">Zasmidium cellare</name>
    <name type="common">Wine cellar mold</name>
    <name type="synonym">Racodium cellare</name>
    <dbReference type="NCBI Taxonomy" id="395010"/>
    <lineage>
        <taxon>Eukaryota</taxon>
        <taxon>Fungi</taxon>
        <taxon>Dikarya</taxon>
        <taxon>Ascomycota</taxon>
        <taxon>Pezizomycotina</taxon>
        <taxon>Dothideomycetes</taxon>
        <taxon>Dothideomycetidae</taxon>
        <taxon>Mycosphaerellales</taxon>
        <taxon>Mycosphaerellaceae</taxon>
        <taxon>Zasmidium</taxon>
    </lineage>
</organism>
<reference evidence="6 7" key="1">
    <citation type="journal article" date="2023" name="G3 (Bethesda)">
        <title>A chromosome-level genome assembly of Zasmidium syzygii isolated from banana leaves.</title>
        <authorList>
            <person name="van Westerhoven A.C."/>
            <person name="Mehrabi R."/>
            <person name="Talebi R."/>
            <person name="Steentjes M.B.F."/>
            <person name="Corcolon B."/>
            <person name="Chong P.A."/>
            <person name="Kema G.H.J."/>
            <person name="Seidl M.F."/>
        </authorList>
    </citation>
    <scope>NUCLEOTIDE SEQUENCE [LARGE SCALE GENOMIC DNA]</scope>
    <source>
        <strain evidence="6 7">P124</strain>
    </source>
</reference>
<name>A0ABR0EYQ5_ZASCE</name>
<feature type="compositionally biased region" description="Polar residues" evidence="4">
    <location>
        <begin position="534"/>
        <end position="544"/>
    </location>
</feature>
<evidence type="ECO:0000313" key="7">
    <source>
        <dbReference type="Proteomes" id="UP001305779"/>
    </source>
</evidence>
<gene>
    <name evidence="6" type="ORF">PRZ48_000517</name>
</gene>
<proteinExistence type="predicted"/>
<feature type="compositionally biased region" description="Polar residues" evidence="4">
    <location>
        <begin position="561"/>
        <end position="588"/>
    </location>
</feature>
<feature type="compositionally biased region" description="Polar residues" evidence="4">
    <location>
        <begin position="1132"/>
        <end position="1145"/>
    </location>
</feature>
<dbReference type="PROSITE" id="PS51460">
    <property type="entry name" value="GAR"/>
    <property type="match status" value="1"/>
</dbReference>
<feature type="region of interest" description="Disordered" evidence="4">
    <location>
        <begin position="1130"/>
        <end position="1252"/>
    </location>
</feature>
<evidence type="ECO:0000259" key="5">
    <source>
        <dbReference type="PROSITE" id="PS51460"/>
    </source>
</evidence>
<accession>A0ABR0EYQ5</accession>
<evidence type="ECO:0000256" key="4">
    <source>
        <dbReference type="SAM" id="MobiDB-lite"/>
    </source>
</evidence>
<feature type="compositionally biased region" description="Polar residues" evidence="4">
    <location>
        <begin position="1295"/>
        <end position="1305"/>
    </location>
</feature>
<feature type="region of interest" description="Disordered" evidence="4">
    <location>
        <begin position="517"/>
        <end position="1079"/>
    </location>
</feature>
<sequence>MHPGNPFTNAPALPRPKGHLHSRSISRSPVRQHARDFDPLLRDLSPTTTLRAFVTDPEDMGGKEPDVLMKTVQTTSISERALGAKAAQACLDLRAWTRELEGWQWSGTFDVPEPARKKIRISNAQSSTFANESDADEEFWGSLPAKTVQAYERRADEIGHSLDQINVEELKDYVLNSHYRVESRPQSRDDSFSTNSATTDMKRLDDYTAVVTATILHALPFLSKLNRLLDTWTIRLIILRSVPNYLGDLKQARTDLDEGWAALAVPSSASTNPNQVSFDRKVMEEMKGSLEAQVSSLGGKLDRFLDSLEGRDDSLPDTWIDDFELLESAYGTWVVQAERKVLENEWRASIHRTELEAPPARTEGEGQRAATPNIISELEDPALDHDAVRRLSMRSTDAAGFLASSRELPAATNGAPKLGSHAVQTSAGSGVTELDACPVPILVANDGIGNGDSDPTSAVEQQDLARVPSSGSVSKEDGMGQVAKRRAQFLNDIERNQSLKTSKSPVRPFEHASNAFTRLFKKDRSPEQVKPKRTTSNKWNSSTNVDDRSVSAERNPLSPVSVASSKFNTTSLASSAQSPASTSKTSRIGSDDVEPVQAKQDPPTFEQYDTGESHEEPPYYAQDHYREINDILRDDPQPSNLSSPFHSPAKASPPKDWPLASPADTPQEGNMVEKQAILPPSTPRGRADSGPEVSSPDVLRSDDFDRMFIESLPGAPDERPGSARAPTRTIASAESPRRPASLPRNMRKHMPELSAKYAGSYLDNVSVNNRRPGSSSGPPNGVSRSENALPMPRPSSKDQGNTSTIGDGNDYFESGAVDTSRSLKLEIPQNDSKVERPAEKRPQAAKRASIASIEAFPRSQLKTIDVPRMSRRSSASPGITPPQTPPRSREASTTGGAETVEAGPMSFKGMVAFPTPPPRRASASSRATPPLPVNGKETPTVLRSLPRSSPAKSDVNGSPLANENVSPSAPLNAAMAKRRGKSTLRVENSPSSPNSSPQKTTHSRAVEEDSFDRHVSEVLETLPGQIRFTPRAGAETPSTRLTYSGPRPKITSGRSSRAGMTIAPAEASPKKTTSASEPEVKLYHLTTSGRDDPIKLFVRLVGEGERVMVRVGGGWADLADYLRQYAEHHGSRTVSEGNLEVQTVASAPGSRKTSGAAELNRAKSPAPPSLGTPRPSSKDSDNEWSFPVLTNGRSTPSTTGRQTPTMVSTPKSSSGSSRPSTGNVSRPPSRQNTGEVGLSGPSSGKKSALPEQKAKWVEGMIERAKQASAEKSKDEKQKYFGELGKAGGTRRVIFRSSSGTGEKPK</sequence>
<feature type="compositionally biased region" description="Polar residues" evidence="4">
    <location>
        <begin position="946"/>
        <end position="969"/>
    </location>
</feature>
<dbReference type="Gene3D" id="3.30.920.20">
    <property type="entry name" value="Gas2-like domain"/>
    <property type="match status" value="1"/>
</dbReference>
<keyword evidence="7" id="KW-1185">Reference proteome</keyword>
<comment type="subcellular location">
    <subcellularLocation>
        <location evidence="1">Cytoplasm</location>
        <location evidence="1">Cytoskeleton</location>
    </subcellularLocation>
</comment>
<evidence type="ECO:0000313" key="6">
    <source>
        <dbReference type="EMBL" id="KAK4506784.1"/>
    </source>
</evidence>
<feature type="compositionally biased region" description="Low complexity" evidence="4">
    <location>
        <begin position="1207"/>
        <end position="1225"/>
    </location>
</feature>
<keyword evidence="3" id="KW-0206">Cytoskeleton</keyword>
<feature type="domain" description="GAR" evidence="5">
    <location>
        <begin position="1045"/>
        <end position="1129"/>
    </location>
</feature>
<dbReference type="Proteomes" id="UP001305779">
    <property type="component" value="Unassembled WGS sequence"/>
</dbReference>
<dbReference type="SUPFAM" id="SSF143575">
    <property type="entry name" value="GAS2 domain-like"/>
    <property type="match status" value="1"/>
</dbReference>
<dbReference type="InterPro" id="IPR003108">
    <property type="entry name" value="GAR_dom"/>
</dbReference>
<feature type="compositionally biased region" description="Basic and acidic residues" evidence="4">
    <location>
        <begin position="520"/>
        <end position="530"/>
    </location>
</feature>
<feature type="compositionally biased region" description="Polar residues" evidence="4">
    <location>
        <begin position="1226"/>
        <end position="1245"/>
    </location>
</feature>
<dbReference type="Pfam" id="PF02187">
    <property type="entry name" value="GAS2"/>
    <property type="match status" value="1"/>
</dbReference>
<evidence type="ECO:0000256" key="2">
    <source>
        <dbReference type="ARBA" id="ARBA00022490"/>
    </source>
</evidence>
<feature type="compositionally biased region" description="Low complexity" evidence="4">
    <location>
        <begin position="768"/>
        <end position="785"/>
    </location>
</feature>
<feature type="compositionally biased region" description="Basic and acidic residues" evidence="4">
    <location>
        <begin position="1004"/>
        <end position="1017"/>
    </location>
</feature>
<feature type="compositionally biased region" description="Basic and acidic residues" evidence="4">
    <location>
        <begin position="832"/>
        <end position="842"/>
    </location>
</feature>
<dbReference type="EMBL" id="JAXOVC010000001">
    <property type="protein sequence ID" value="KAK4506784.1"/>
    <property type="molecule type" value="Genomic_DNA"/>
</dbReference>
<feature type="region of interest" description="Disordered" evidence="4">
    <location>
        <begin position="1281"/>
        <end position="1305"/>
    </location>
</feature>
<dbReference type="InterPro" id="IPR036534">
    <property type="entry name" value="GAR_dom_sf"/>
</dbReference>
<feature type="compositionally biased region" description="Basic and acidic residues" evidence="4">
    <location>
        <begin position="611"/>
        <end position="636"/>
    </location>
</feature>
<feature type="compositionally biased region" description="Polar residues" evidence="4">
    <location>
        <begin position="797"/>
        <end position="806"/>
    </location>
</feature>
<feature type="compositionally biased region" description="Low complexity" evidence="4">
    <location>
        <begin position="988"/>
        <end position="997"/>
    </location>
</feature>
<keyword evidence="2" id="KW-0963">Cytoplasm</keyword>
<evidence type="ECO:0000256" key="1">
    <source>
        <dbReference type="ARBA" id="ARBA00004245"/>
    </source>
</evidence>